<dbReference type="AlphaFoldDB" id="A0A8S0VY50"/>
<feature type="chain" id="PRO_5035746901" description="FAD-binding PCMH-type domain-containing protein" evidence="5">
    <location>
        <begin position="21"/>
        <end position="491"/>
    </location>
</feature>
<feature type="signal peptide" evidence="5">
    <location>
        <begin position="1"/>
        <end position="20"/>
    </location>
</feature>
<dbReference type="GO" id="GO:0016491">
    <property type="term" value="F:oxidoreductase activity"/>
    <property type="evidence" value="ECO:0007669"/>
    <property type="project" value="UniProtKB-KW"/>
</dbReference>
<dbReference type="PANTHER" id="PTHR42973:SF13">
    <property type="entry name" value="FAD-BINDING PCMH-TYPE DOMAIN-CONTAINING PROTEIN"/>
    <property type="match status" value="1"/>
</dbReference>
<name>A0A8S0VY50_CYCAE</name>
<dbReference type="Gene3D" id="3.30.465.10">
    <property type="match status" value="1"/>
</dbReference>
<dbReference type="InterPro" id="IPR006094">
    <property type="entry name" value="Oxid_FAD_bind_N"/>
</dbReference>
<reference evidence="7 8" key="1">
    <citation type="submission" date="2020-01" db="EMBL/GenBank/DDBJ databases">
        <authorList>
            <person name="Gupta K D."/>
        </authorList>
    </citation>
    <scope>NUCLEOTIDE SEQUENCE [LARGE SCALE GENOMIC DNA]</scope>
</reference>
<evidence type="ECO:0000256" key="5">
    <source>
        <dbReference type="SAM" id="SignalP"/>
    </source>
</evidence>
<evidence type="ECO:0000256" key="3">
    <source>
        <dbReference type="ARBA" id="ARBA00022827"/>
    </source>
</evidence>
<dbReference type="InterPro" id="IPR016166">
    <property type="entry name" value="FAD-bd_PCMH"/>
</dbReference>
<keyword evidence="2" id="KW-0285">Flavoprotein</keyword>
<dbReference type="Proteomes" id="UP000467700">
    <property type="component" value="Unassembled WGS sequence"/>
</dbReference>
<dbReference type="SUPFAM" id="SSF56176">
    <property type="entry name" value="FAD-binding/transporter-associated domain-like"/>
    <property type="match status" value="1"/>
</dbReference>
<evidence type="ECO:0000256" key="1">
    <source>
        <dbReference type="ARBA" id="ARBA00005466"/>
    </source>
</evidence>
<dbReference type="InterPro" id="IPR016169">
    <property type="entry name" value="FAD-bd_PCMH_sub2"/>
</dbReference>
<keyword evidence="3" id="KW-0274">FAD</keyword>
<dbReference type="PANTHER" id="PTHR42973">
    <property type="entry name" value="BINDING OXIDOREDUCTASE, PUTATIVE (AFU_ORTHOLOGUE AFUA_1G17690)-RELATED"/>
    <property type="match status" value="1"/>
</dbReference>
<proteinExistence type="inferred from homology"/>
<dbReference type="PROSITE" id="PS51387">
    <property type="entry name" value="FAD_PCMH"/>
    <property type="match status" value="1"/>
</dbReference>
<dbReference type="GO" id="GO:0071949">
    <property type="term" value="F:FAD binding"/>
    <property type="evidence" value="ECO:0007669"/>
    <property type="project" value="InterPro"/>
</dbReference>
<accession>A0A8S0VY50</accession>
<dbReference type="OrthoDB" id="2151789at2759"/>
<dbReference type="InterPro" id="IPR036318">
    <property type="entry name" value="FAD-bd_PCMH-like_sf"/>
</dbReference>
<evidence type="ECO:0000313" key="7">
    <source>
        <dbReference type="EMBL" id="CAA7261881.1"/>
    </source>
</evidence>
<comment type="similarity">
    <text evidence="1">Belongs to the oxygen-dependent FAD-linked oxidoreductase family.</text>
</comment>
<protein>
    <recommendedName>
        <fullName evidence="6">FAD-binding PCMH-type domain-containing protein</fullName>
    </recommendedName>
</protein>
<evidence type="ECO:0000256" key="2">
    <source>
        <dbReference type="ARBA" id="ARBA00022630"/>
    </source>
</evidence>
<sequence>MLSARKWLLSIASAALLVSATPAVDDRRSSAAAACARVGTKQELSPAFAGSVQYEHDISHWSNASSLPSLCSVQPDSPQEIQQLFSIIKATRTPWAVKGLGHCNNNNMSSTYGLQIDMSQFSQIALSEDKKSLKVGTGLNWGQVYGYLAPHGLIVVGGRSPTVGAAGLLLSSGYAWLTNEYGFAIDNTLSADIVLPNGTFTTVSENHGADIFRALQGGLNNFGIVTSLTLKTFPIGQVWGGSLQVTGDLTAMIDATVEYSAKPSVPQATLAVEFLAVNGTATGLIIMFYDGPTPPPGLFDAFVNLPNATGSVKTQSFIDFVQAGEVAAAPNNRATWYSAPILNWTREIIEYIGEQAVETSIKVAQQSKSGTLVSGNIEPFGTQAYSFSRGSAWPHDTAHPYNTFNGLVMWTDPQDDKILFDLTIEYHTKIWQKAIELGISRPKGEVFFPPNYSQGITPVEQIYGPNLGWLRTLKKKIDPWNLISLTGGFKI</sequence>
<evidence type="ECO:0000259" key="6">
    <source>
        <dbReference type="PROSITE" id="PS51387"/>
    </source>
</evidence>
<feature type="domain" description="FAD-binding PCMH-type" evidence="6">
    <location>
        <begin position="65"/>
        <end position="235"/>
    </location>
</feature>
<gene>
    <name evidence="7" type="ORF">AAE3_LOCUS4224</name>
</gene>
<dbReference type="Pfam" id="PF01565">
    <property type="entry name" value="FAD_binding_4"/>
    <property type="match status" value="1"/>
</dbReference>
<dbReference type="EMBL" id="CACVBS010000035">
    <property type="protein sequence ID" value="CAA7261881.1"/>
    <property type="molecule type" value="Genomic_DNA"/>
</dbReference>
<keyword evidence="8" id="KW-1185">Reference proteome</keyword>
<evidence type="ECO:0000256" key="4">
    <source>
        <dbReference type="ARBA" id="ARBA00023002"/>
    </source>
</evidence>
<dbReference type="InterPro" id="IPR050416">
    <property type="entry name" value="FAD-linked_Oxidoreductase"/>
</dbReference>
<evidence type="ECO:0000313" key="8">
    <source>
        <dbReference type="Proteomes" id="UP000467700"/>
    </source>
</evidence>
<keyword evidence="5" id="KW-0732">Signal</keyword>
<comment type="caution">
    <text evidence="7">The sequence shown here is derived from an EMBL/GenBank/DDBJ whole genome shotgun (WGS) entry which is preliminary data.</text>
</comment>
<keyword evidence="4" id="KW-0560">Oxidoreductase</keyword>
<organism evidence="7 8">
    <name type="scientific">Cyclocybe aegerita</name>
    <name type="common">Black poplar mushroom</name>
    <name type="synonym">Agrocybe aegerita</name>
    <dbReference type="NCBI Taxonomy" id="1973307"/>
    <lineage>
        <taxon>Eukaryota</taxon>
        <taxon>Fungi</taxon>
        <taxon>Dikarya</taxon>
        <taxon>Basidiomycota</taxon>
        <taxon>Agaricomycotina</taxon>
        <taxon>Agaricomycetes</taxon>
        <taxon>Agaricomycetidae</taxon>
        <taxon>Agaricales</taxon>
        <taxon>Agaricineae</taxon>
        <taxon>Bolbitiaceae</taxon>
        <taxon>Cyclocybe</taxon>
    </lineage>
</organism>